<dbReference type="EMBL" id="CM037629">
    <property type="protein sequence ID" value="KAH7990559.1"/>
    <property type="molecule type" value="Genomic_DNA"/>
</dbReference>
<protein>
    <submittedName>
        <fullName evidence="1">Uncharacterized protein</fullName>
    </submittedName>
</protein>
<name>A0ACB8EDG2_9SAUR</name>
<accession>A0ACB8EDG2</accession>
<gene>
    <name evidence="1" type="ORF">K3G42_008527</name>
</gene>
<keyword evidence="2" id="KW-1185">Reference proteome</keyword>
<sequence length="206" mass="23857">MKLPYLASQEELKAAYRRLCMLYHPDKHRDPELKRQAEQLFNLLHQAYEVLSDPQTRAIYDIYGKRGLEMEGWEEYCTVSFSRANIEQLAVAFQRAKQIGNLGGKKTTTTFHYKMTCCCQENKERFVADKRSFENRAFNKLDLRLKRQERAGFVPPHRSRIRSSDDDGDKTRGEAFAERLRNGLLAGGIQSASPGINSELYWDNAL</sequence>
<evidence type="ECO:0000313" key="2">
    <source>
        <dbReference type="Proteomes" id="UP000827872"/>
    </source>
</evidence>
<reference evidence="1" key="1">
    <citation type="submission" date="2021-08" db="EMBL/GenBank/DDBJ databases">
        <title>The first chromosome-level gecko genome reveals the dynamic sex chromosomes of Neotropical dwarf geckos (Sphaerodactylidae: Sphaerodactylus).</title>
        <authorList>
            <person name="Pinto B.J."/>
            <person name="Keating S.E."/>
            <person name="Gamble T."/>
        </authorList>
    </citation>
    <scope>NUCLEOTIDE SEQUENCE</scope>
    <source>
        <strain evidence="1">TG3544</strain>
    </source>
</reference>
<comment type="caution">
    <text evidence="1">The sequence shown here is derived from an EMBL/GenBank/DDBJ whole genome shotgun (WGS) entry which is preliminary data.</text>
</comment>
<organism evidence="1 2">
    <name type="scientific">Sphaerodactylus townsendi</name>
    <dbReference type="NCBI Taxonomy" id="933632"/>
    <lineage>
        <taxon>Eukaryota</taxon>
        <taxon>Metazoa</taxon>
        <taxon>Chordata</taxon>
        <taxon>Craniata</taxon>
        <taxon>Vertebrata</taxon>
        <taxon>Euteleostomi</taxon>
        <taxon>Lepidosauria</taxon>
        <taxon>Squamata</taxon>
        <taxon>Bifurcata</taxon>
        <taxon>Gekkota</taxon>
        <taxon>Sphaerodactylidae</taxon>
        <taxon>Sphaerodactylus</taxon>
    </lineage>
</organism>
<proteinExistence type="predicted"/>
<evidence type="ECO:0000313" key="1">
    <source>
        <dbReference type="EMBL" id="KAH7990559.1"/>
    </source>
</evidence>
<dbReference type="Proteomes" id="UP000827872">
    <property type="component" value="Linkage Group LG16"/>
</dbReference>